<reference evidence="4" key="1">
    <citation type="submission" date="2017-02" db="UniProtKB">
        <authorList>
            <consortium name="WormBaseParasite"/>
        </authorList>
    </citation>
    <scope>IDENTIFICATION</scope>
</reference>
<evidence type="ECO:0000313" key="2">
    <source>
        <dbReference type="EMBL" id="VDD92189.1"/>
    </source>
</evidence>
<evidence type="ECO:0000313" key="3">
    <source>
        <dbReference type="Proteomes" id="UP000274131"/>
    </source>
</evidence>
<dbReference type="AlphaFoldDB" id="A0A0N4VAD1"/>
<feature type="compositionally biased region" description="Low complexity" evidence="1">
    <location>
        <begin position="98"/>
        <end position="118"/>
    </location>
</feature>
<name>A0A0N4VAD1_ENTVE</name>
<accession>A0A0N4VAD1</accession>
<gene>
    <name evidence="2" type="ORF">EVEC_LOCUS6940</name>
</gene>
<keyword evidence="3" id="KW-1185">Reference proteome</keyword>
<evidence type="ECO:0000256" key="1">
    <source>
        <dbReference type="SAM" id="MobiDB-lite"/>
    </source>
</evidence>
<feature type="region of interest" description="Disordered" evidence="1">
    <location>
        <begin position="93"/>
        <end position="129"/>
    </location>
</feature>
<organism evidence="4">
    <name type="scientific">Enterobius vermicularis</name>
    <name type="common">Human pinworm</name>
    <dbReference type="NCBI Taxonomy" id="51028"/>
    <lineage>
        <taxon>Eukaryota</taxon>
        <taxon>Metazoa</taxon>
        <taxon>Ecdysozoa</taxon>
        <taxon>Nematoda</taxon>
        <taxon>Chromadorea</taxon>
        <taxon>Rhabditida</taxon>
        <taxon>Spirurina</taxon>
        <taxon>Oxyuridomorpha</taxon>
        <taxon>Oxyuroidea</taxon>
        <taxon>Oxyuridae</taxon>
        <taxon>Enterobius</taxon>
    </lineage>
</organism>
<reference evidence="2 3" key="2">
    <citation type="submission" date="2018-10" db="EMBL/GenBank/DDBJ databases">
        <authorList>
            <consortium name="Pathogen Informatics"/>
        </authorList>
    </citation>
    <scope>NUCLEOTIDE SEQUENCE [LARGE SCALE GENOMIC DNA]</scope>
</reference>
<dbReference type="Proteomes" id="UP000274131">
    <property type="component" value="Unassembled WGS sequence"/>
</dbReference>
<evidence type="ECO:0000313" key="4">
    <source>
        <dbReference type="WBParaSite" id="EVEC_0000741901-mRNA-1"/>
    </source>
</evidence>
<feature type="region of interest" description="Disordered" evidence="1">
    <location>
        <begin position="63"/>
        <end position="82"/>
    </location>
</feature>
<sequence>MELEVSDDTDIDKLLELRNKLMSQLQKTESNRVPKAACPFRCQKRRLNCENVLSTSTIKCASSLKRPRSSSDENSADHSADIQKTIFSENTGYCEENSGQASSSRPSSSNERSWSSFSNDTNTSSASKNREDISYAASKTVDSLLSNDNALSLEVNASSPNLDTHRYQVRYLTL</sequence>
<dbReference type="EMBL" id="UXUI01008706">
    <property type="protein sequence ID" value="VDD92189.1"/>
    <property type="molecule type" value="Genomic_DNA"/>
</dbReference>
<proteinExistence type="predicted"/>
<dbReference type="WBParaSite" id="EVEC_0000741901-mRNA-1">
    <property type="protein sequence ID" value="EVEC_0000741901-mRNA-1"/>
    <property type="gene ID" value="EVEC_0000741901"/>
</dbReference>
<feature type="compositionally biased region" description="Basic and acidic residues" evidence="1">
    <location>
        <begin position="69"/>
        <end position="81"/>
    </location>
</feature>
<protein>
    <submittedName>
        <fullName evidence="4">SCHIP-1 domain-containing protein</fullName>
    </submittedName>
</protein>